<dbReference type="PROSITE" id="PS50800">
    <property type="entry name" value="SAP"/>
    <property type="match status" value="1"/>
</dbReference>
<feature type="compositionally biased region" description="Low complexity" evidence="1">
    <location>
        <begin position="413"/>
        <end position="422"/>
    </location>
</feature>
<evidence type="ECO:0000259" key="2">
    <source>
        <dbReference type="PROSITE" id="PS50800"/>
    </source>
</evidence>
<feature type="compositionally biased region" description="Pro residues" evidence="1">
    <location>
        <begin position="548"/>
        <end position="562"/>
    </location>
</feature>
<reference evidence="3" key="1">
    <citation type="submission" date="2007-06" db="EMBL/GenBank/DDBJ databases">
        <title>Full length cDNA sequences from Sitka Spruce (Picea sitchensis).</title>
        <authorList>
            <person name="Ralph S.G."/>
            <person name="Chun H.E."/>
            <person name="Liao N."/>
            <person name="Ali J."/>
            <person name="Reid K."/>
            <person name="Kolosova N."/>
            <person name="Cooper N."/>
            <person name="Cullis C."/>
            <person name="Jancsik S."/>
            <person name="Moore R."/>
            <person name="Mayo M."/>
            <person name="Wagner S."/>
            <person name="Holt R.A."/>
            <person name="Jones S.J.M."/>
            <person name="Marra M.A."/>
            <person name="Ritland C.E."/>
            <person name="Ritland K."/>
            <person name="Bohlmann J."/>
        </authorList>
    </citation>
    <scope>NUCLEOTIDE SEQUENCE</scope>
    <source>
        <tissue evidence="3">Green portion of the leader tissue</tissue>
    </source>
</reference>
<protein>
    <recommendedName>
        <fullName evidence="2">SAP domain-containing protein</fullName>
    </recommendedName>
</protein>
<dbReference type="InterPro" id="IPR034257">
    <property type="entry name" value="Acinus_RRM"/>
</dbReference>
<dbReference type="InterPro" id="IPR003034">
    <property type="entry name" value="SAP_dom"/>
</dbReference>
<accession>B8LLW2</accession>
<feature type="compositionally biased region" description="Basic and acidic residues" evidence="1">
    <location>
        <begin position="347"/>
        <end position="356"/>
    </location>
</feature>
<feature type="region of interest" description="Disordered" evidence="1">
    <location>
        <begin position="331"/>
        <end position="400"/>
    </location>
</feature>
<feature type="region of interest" description="Disordered" evidence="1">
    <location>
        <begin position="27"/>
        <end position="178"/>
    </location>
</feature>
<dbReference type="PANTHER" id="PTHR47031:SF3">
    <property type="entry name" value="SAP DOMAIN-CONTAINING PROTEIN"/>
    <property type="match status" value="1"/>
</dbReference>
<dbReference type="InterPro" id="IPR032552">
    <property type="entry name" value="RSB_motif"/>
</dbReference>
<dbReference type="Pfam" id="PF02037">
    <property type="entry name" value="SAP"/>
    <property type="match status" value="1"/>
</dbReference>
<dbReference type="SMART" id="SM00513">
    <property type="entry name" value="SAP"/>
    <property type="match status" value="1"/>
</dbReference>
<evidence type="ECO:0000256" key="1">
    <source>
        <dbReference type="SAM" id="MobiDB-lite"/>
    </source>
</evidence>
<feature type="compositionally biased region" description="Basic and acidic residues" evidence="1">
    <location>
        <begin position="363"/>
        <end position="383"/>
    </location>
</feature>
<organism evidence="3">
    <name type="scientific">Picea sitchensis</name>
    <name type="common">Sitka spruce</name>
    <name type="synonym">Pinus sitchensis</name>
    <dbReference type="NCBI Taxonomy" id="3332"/>
    <lineage>
        <taxon>Eukaryota</taxon>
        <taxon>Viridiplantae</taxon>
        <taxon>Streptophyta</taxon>
        <taxon>Embryophyta</taxon>
        <taxon>Tracheophyta</taxon>
        <taxon>Spermatophyta</taxon>
        <taxon>Pinopsida</taxon>
        <taxon>Pinidae</taxon>
        <taxon>Conifers I</taxon>
        <taxon>Pinales</taxon>
        <taxon>Pinaceae</taxon>
        <taxon>Picea</taxon>
    </lineage>
</organism>
<feature type="compositionally biased region" description="Basic and acidic residues" evidence="1">
    <location>
        <begin position="34"/>
        <end position="45"/>
    </location>
</feature>
<feature type="compositionally biased region" description="Low complexity" evidence="1">
    <location>
        <begin position="610"/>
        <end position="627"/>
    </location>
</feature>
<dbReference type="SUPFAM" id="SSF68906">
    <property type="entry name" value="SAP domain"/>
    <property type="match status" value="1"/>
</dbReference>
<feature type="region of interest" description="Disordered" evidence="1">
    <location>
        <begin position="413"/>
        <end position="462"/>
    </location>
</feature>
<name>B8LLW2_PICSI</name>
<dbReference type="CDD" id="cd12432">
    <property type="entry name" value="RRM_ACINU"/>
    <property type="match status" value="1"/>
</dbReference>
<dbReference type="Gene3D" id="1.10.720.30">
    <property type="entry name" value="SAP domain"/>
    <property type="match status" value="1"/>
</dbReference>
<dbReference type="Pfam" id="PF16294">
    <property type="entry name" value="RSB_motif"/>
    <property type="match status" value="1"/>
</dbReference>
<feature type="compositionally biased region" description="Polar residues" evidence="1">
    <location>
        <begin position="50"/>
        <end position="72"/>
    </location>
</feature>
<proteinExistence type="evidence at transcript level"/>
<dbReference type="SUPFAM" id="SSF54928">
    <property type="entry name" value="RNA-binding domain, RBD"/>
    <property type="match status" value="1"/>
</dbReference>
<feature type="region of interest" description="Disordered" evidence="1">
    <location>
        <begin position="273"/>
        <end position="293"/>
    </location>
</feature>
<sequence length="669" mass="73335">MATPLTDLRNRPLEQWKVTELKDELKRRNITTKGVKDDLVKRLEEAISNDGENANSGSSQQTDSGMNDNNDGGSVHAENPDSNEESVMFHENQSPNRKDDDDEKCQNLNDGDAKGAVNDSNEDQELNQGTQEMGSSPKPPGNDVVGEELKAEDPANSDALEDSRRKDDGVAEKSDYSLNQVSEKVSPVVGFQLTCESVSTDSVSIIEENENELKDSLNAYNVNLESEVVKHRNLQESSGYVPQQSGDSESLERRVQAGGNDVDQAMDGRLSLDDRRVDQQDGNSPYEDDFARNATQNVSGYINEGKLDPNGASGVVQMESRTVEDEIPVVKSLREDDSSDAMAIDICQDRKDKEMEGSGNDVETPRDKRKKEGQEAGLHEPVKRQRRWNSGNNLSGDVAKVSTKDGELPAYSSAASAATSGSTVANRPAPLKPMMSRPDSTNNGDGQKERVVPPSPRPPTTSLRIDRFLRPFTLKAVQELLAKTGVVTSFWMDHIKTHCYVTYSSIEEAVATRNTLYNLQWPSNGGRQLIAEYVDPEEVKHKTEGPPQAAPAPGPVSAPPHPTNVTQNQMPFKIPAQGTAGPSQHLLPPPPPLPLPPPPPMPPAVRERQPQPQTQPQLQPQPLKKVEQPVVTLDDLFKKTRTSPRIYYLPLSEEQVAAKLAAKARNKGS</sequence>
<dbReference type="InterPro" id="IPR035979">
    <property type="entry name" value="RBD_domain_sf"/>
</dbReference>
<feature type="domain" description="SAP" evidence="2">
    <location>
        <begin position="13"/>
        <end position="47"/>
    </location>
</feature>
<dbReference type="EMBL" id="EF676759">
    <property type="protein sequence ID" value="ABR16642.1"/>
    <property type="molecule type" value="mRNA"/>
</dbReference>
<dbReference type="InterPro" id="IPR036361">
    <property type="entry name" value="SAP_dom_sf"/>
</dbReference>
<feature type="compositionally biased region" description="Pro residues" evidence="1">
    <location>
        <begin position="587"/>
        <end position="603"/>
    </location>
</feature>
<feature type="region of interest" description="Disordered" evidence="1">
    <location>
        <begin position="538"/>
        <end position="627"/>
    </location>
</feature>
<dbReference type="AlphaFoldDB" id="B8LLW2"/>
<dbReference type="PANTHER" id="PTHR47031">
    <property type="entry name" value="SAP DNA-BINDING DOMAIN-CONTAINING PROTEIN"/>
    <property type="match status" value="1"/>
</dbReference>
<evidence type="ECO:0000313" key="3">
    <source>
        <dbReference type="EMBL" id="ABR16642.1"/>
    </source>
</evidence>
<feature type="compositionally biased region" description="Basic and acidic residues" evidence="1">
    <location>
        <begin position="161"/>
        <end position="175"/>
    </location>
</feature>
<dbReference type="GO" id="GO:0003676">
    <property type="term" value="F:nucleic acid binding"/>
    <property type="evidence" value="ECO:0007669"/>
    <property type="project" value="InterPro"/>
</dbReference>